<evidence type="ECO:0000313" key="2">
    <source>
        <dbReference type="Proteomes" id="UP000240638"/>
    </source>
</evidence>
<proteinExistence type="predicted"/>
<dbReference type="Proteomes" id="UP000240638">
    <property type="component" value="Unassembled WGS sequence"/>
</dbReference>
<comment type="caution">
    <text evidence="1">The sequence shown here is derived from an EMBL/GenBank/DDBJ whole genome shotgun (WGS) entry which is preliminary data.</text>
</comment>
<name>A0A2T3XY71_9BURK</name>
<accession>A0A2T3XY71</accession>
<dbReference type="EMBL" id="PYUC01000003">
    <property type="protein sequence ID" value="PTB21454.1"/>
    <property type="molecule type" value="Genomic_DNA"/>
</dbReference>
<protein>
    <submittedName>
        <fullName evidence="1">Uncharacterized protein</fullName>
    </submittedName>
</protein>
<reference evidence="1 2" key="1">
    <citation type="submission" date="2018-03" db="EMBL/GenBank/DDBJ databases">
        <title>Whole genome analyses suggest that Burkholderia sensu lato contains two further novel genera in the rhizoxinica-symbiotica group Mycetohabitans gen. nov., and Trinickia gen. nov.: implications for the evolution of diazotrophy and nodulation in the Burkholderiaceae.</title>
        <authorList>
            <person name="Estrada De Los Santos P."/>
            <person name="Palmer M."/>
            <person name="Chavez-Ramirez B."/>
            <person name="Steenkamp E.T."/>
            <person name="Hirsch A.M."/>
            <person name="Manyaka P."/>
            <person name="Maluk M."/>
            <person name="Lafos M."/>
            <person name="Crook M."/>
            <person name="Gross E."/>
            <person name="Simon M.F."/>
            <person name="Bueno Dos Reis Junior F."/>
            <person name="Poole P.S."/>
            <person name="Venter S.N."/>
            <person name="James E.K."/>
        </authorList>
    </citation>
    <scope>NUCLEOTIDE SEQUENCE [LARGE SCALE GENOMIC DNA]</scope>
    <source>
        <strain evidence="1 2">JPY-366</strain>
    </source>
</reference>
<dbReference type="AlphaFoldDB" id="A0A2T3XY71"/>
<organism evidence="1 2">
    <name type="scientific">Trinickia symbiotica</name>
    <dbReference type="NCBI Taxonomy" id="863227"/>
    <lineage>
        <taxon>Bacteria</taxon>
        <taxon>Pseudomonadati</taxon>
        <taxon>Pseudomonadota</taxon>
        <taxon>Betaproteobacteria</taxon>
        <taxon>Burkholderiales</taxon>
        <taxon>Burkholderiaceae</taxon>
        <taxon>Trinickia</taxon>
    </lineage>
</organism>
<sequence>MINVFAAGQHFPASAYRSGVSSTRRNACTGSDKGLFASVGTVSAEGLRTEHQRPTLRVIAMDHTIDSEIHHLERVLSLEIAHQVFSVDYWRSRVTQLTKADGLVTAQMLRLQRLLDFLEDRERAAFSSQEGAGSSSKRAGIRCMEWCRRRVA</sequence>
<gene>
    <name evidence="1" type="ORF">C9I57_07310</name>
</gene>
<evidence type="ECO:0000313" key="1">
    <source>
        <dbReference type="EMBL" id="PTB21454.1"/>
    </source>
</evidence>